<dbReference type="SUPFAM" id="SSF55729">
    <property type="entry name" value="Acyl-CoA N-acyltransferases (Nat)"/>
    <property type="match status" value="1"/>
</dbReference>
<gene>
    <name evidence="3" type="ORF">F1D05_24260</name>
</gene>
<feature type="domain" description="N-acetyltransferase" evidence="2">
    <location>
        <begin position="40"/>
        <end position="188"/>
    </location>
</feature>
<feature type="region of interest" description="Disordered" evidence="1">
    <location>
        <begin position="27"/>
        <end position="49"/>
    </location>
</feature>
<dbReference type="PROSITE" id="PS51186">
    <property type="entry name" value="GNAT"/>
    <property type="match status" value="1"/>
</dbReference>
<evidence type="ECO:0000256" key="1">
    <source>
        <dbReference type="SAM" id="MobiDB-lite"/>
    </source>
</evidence>
<evidence type="ECO:0000313" key="3">
    <source>
        <dbReference type="EMBL" id="QNE23121.1"/>
    </source>
</evidence>
<protein>
    <submittedName>
        <fullName evidence="3">GNAT family N-acetyltransferase</fullName>
    </submittedName>
</protein>
<dbReference type="GO" id="GO:0016747">
    <property type="term" value="F:acyltransferase activity, transferring groups other than amino-acyl groups"/>
    <property type="evidence" value="ECO:0007669"/>
    <property type="project" value="InterPro"/>
</dbReference>
<dbReference type="AlphaFoldDB" id="A0A7G6XA56"/>
<dbReference type="Pfam" id="PF08445">
    <property type="entry name" value="FR47"/>
    <property type="match status" value="1"/>
</dbReference>
<sequence>MTIALANHPTAAAGPGYRVEFETVASPDRAEPAGPEHGVERAAGAAEHGVERAAEYGAEPAAGAAEHGVERGVAAAEYGVVELVRVVDEAGGVAARGMVGVVGMDAVMHDIHTEPAHRRRGLGSVVMAALSRRAVERGATTGLLMATYDGVQLYRRLEWLPRATMLTGSGLRAAGTEGGDLRPVLASR</sequence>
<dbReference type="Gene3D" id="3.40.630.30">
    <property type="match status" value="1"/>
</dbReference>
<dbReference type="EMBL" id="CP043661">
    <property type="protein sequence ID" value="QNE23121.1"/>
    <property type="molecule type" value="Genomic_DNA"/>
</dbReference>
<evidence type="ECO:0000313" key="4">
    <source>
        <dbReference type="Proteomes" id="UP000515563"/>
    </source>
</evidence>
<name>A0A7G6XA56_9ACTN</name>
<dbReference type="Proteomes" id="UP000515563">
    <property type="component" value="Chromosome"/>
</dbReference>
<organism evidence="3 4">
    <name type="scientific">Kribbella qitaiheensis</name>
    <dbReference type="NCBI Taxonomy" id="1544730"/>
    <lineage>
        <taxon>Bacteria</taxon>
        <taxon>Bacillati</taxon>
        <taxon>Actinomycetota</taxon>
        <taxon>Actinomycetes</taxon>
        <taxon>Propionibacteriales</taxon>
        <taxon>Kribbellaceae</taxon>
        <taxon>Kribbella</taxon>
    </lineage>
</organism>
<dbReference type="InterPro" id="IPR013653">
    <property type="entry name" value="GCN5-like_dom"/>
</dbReference>
<reference evidence="4" key="1">
    <citation type="submission" date="2019-09" db="EMBL/GenBank/DDBJ databases">
        <title>Antimicrobial potential of Antarctic Bacteria.</title>
        <authorList>
            <person name="Benaud N."/>
            <person name="Edwards R.J."/>
            <person name="Ferrari B.C."/>
        </authorList>
    </citation>
    <scope>NUCLEOTIDE SEQUENCE [LARGE SCALE GENOMIC DNA]</scope>
    <source>
        <strain evidence="4">SPB151</strain>
    </source>
</reference>
<dbReference type="InterPro" id="IPR016181">
    <property type="entry name" value="Acyl_CoA_acyltransferase"/>
</dbReference>
<accession>A0A7G6XA56</accession>
<dbReference type="KEGG" id="kqi:F1D05_24260"/>
<keyword evidence="3" id="KW-0808">Transferase</keyword>
<evidence type="ECO:0000259" key="2">
    <source>
        <dbReference type="PROSITE" id="PS51186"/>
    </source>
</evidence>
<proteinExistence type="predicted"/>
<keyword evidence="4" id="KW-1185">Reference proteome</keyword>
<dbReference type="InterPro" id="IPR000182">
    <property type="entry name" value="GNAT_dom"/>
</dbReference>
<reference evidence="3 4" key="2">
    <citation type="journal article" date="2020" name="Microbiol. Resour. Announc.">
        <title>Antarctic desert soil bacteria exhibit high novel natural product potential, evaluated through long-read genome sequencing and comparative genomics.</title>
        <authorList>
            <person name="Benaud N."/>
            <person name="Edwards R.J."/>
            <person name="Amos T.G."/>
            <person name="D'Agostino P.M."/>
            <person name="Gutierrez-Chavez C."/>
            <person name="Montgomery K."/>
            <person name="Nicetic I."/>
            <person name="Ferrari B.C."/>
        </authorList>
    </citation>
    <scope>NUCLEOTIDE SEQUENCE [LARGE SCALE GENOMIC DNA]</scope>
    <source>
        <strain evidence="3 4">SPB151</strain>
    </source>
</reference>